<keyword evidence="4" id="KW-1185">Reference proteome</keyword>
<sequence>MSLVCSTGVGGCCRIRSTTRQAHLRRSPLSPPSLLLVSLLRSRDGGGRRGATQVVGARRGLSSRTRRLEERGKKGGLTTKPSKEELEGEGGGDGEGDASSSSSSSSSGAFVGSPGGEDAALPPMPDLPGLTPDFWEGSQWDAFGFFVQYLWAFGIVFALISGGIAVATYNEGATDFKQTPVYKESMQSRELLEEPDSSGSEVFEANPTEAASTAE</sequence>
<name>A0A843VCP8_COLES</name>
<keyword evidence="2" id="KW-1133">Transmembrane helix</keyword>
<dbReference type="AlphaFoldDB" id="A0A843VCP8"/>
<protein>
    <submittedName>
        <fullName evidence="3">Uncharacterized protein</fullName>
    </submittedName>
</protein>
<reference evidence="3" key="1">
    <citation type="submission" date="2017-07" db="EMBL/GenBank/DDBJ databases">
        <title>Taro Niue Genome Assembly and Annotation.</title>
        <authorList>
            <person name="Atibalentja N."/>
            <person name="Keating K."/>
            <person name="Fields C.J."/>
        </authorList>
    </citation>
    <scope>NUCLEOTIDE SEQUENCE</scope>
    <source>
        <strain evidence="3">Niue_2</strain>
        <tissue evidence="3">Leaf</tissue>
    </source>
</reference>
<dbReference type="Proteomes" id="UP000652761">
    <property type="component" value="Unassembled WGS sequence"/>
</dbReference>
<evidence type="ECO:0000256" key="2">
    <source>
        <dbReference type="SAM" id="Phobius"/>
    </source>
</evidence>
<organism evidence="3 4">
    <name type="scientific">Colocasia esculenta</name>
    <name type="common">Wild taro</name>
    <name type="synonym">Arum esculentum</name>
    <dbReference type="NCBI Taxonomy" id="4460"/>
    <lineage>
        <taxon>Eukaryota</taxon>
        <taxon>Viridiplantae</taxon>
        <taxon>Streptophyta</taxon>
        <taxon>Embryophyta</taxon>
        <taxon>Tracheophyta</taxon>
        <taxon>Spermatophyta</taxon>
        <taxon>Magnoliopsida</taxon>
        <taxon>Liliopsida</taxon>
        <taxon>Araceae</taxon>
        <taxon>Aroideae</taxon>
        <taxon>Colocasieae</taxon>
        <taxon>Colocasia</taxon>
    </lineage>
</organism>
<evidence type="ECO:0000313" key="4">
    <source>
        <dbReference type="Proteomes" id="UP000652761"/>
    </source>
</evidence>
<accession>A0A843VCP8</accession>
<gene>
    <name evidence="3" type="ORF">Taro_024094</name>
</gene>
<dbReference type="PANTHER" id="PTHR36004:SF1">
    <property type="entry name" value="AT-RICH INTERACTIVE DOMAIN PROTEIN"/>
    <property type="match status" value="1"/>
</dbReference>
<evidence type="ECO:0000313" key="3">
    <source>
        <dbReference type="EMBL" id="MQL91480.1"/>
    </source>
</evidence>
<feature type="compositionally biased region" description="Acidic residues" evidence="1">
    <location>
        <begin position="86"/>
        <end position="96"/>
    </location>
</feature>
<feature type="transmembrane region" description="Helical" evidence="2">
    <location>
        <begin position="149"/>
        <end position="169"/>
    </location>
</feature>
<keyword evidence="2" id="KW-0472">Membrane</keyword>
<comment type="caution">
    <text evidence="3">The sequence shown here is derived from an EMBL/GenBank/DDBJ whole genome shotgun (WGS) entry which is preliminary data.</text>
</comment>
<feature type="region of interest" description="Disordered" evidence="1">
    <location>
        <begin position="44"/>
        <end position="127"/>
    </location>
</feature>
<proteinExistence type="predicted"/>
<dbReference type="OrthoDB" id="2013508at2759"/>
<feature type="region of interest" description="Disordered" evidence="1">
    <location>
        <begin position="185"/>
        <end position="215"/>
    </location>
</feature>
<evidence type="ECO:0000256" key="1">
    <source>
        <dbReference type="SAM" id="MobiDB-lite"/>
    </source>
</evidence>
<dbReference type="PANTHER" id="PTHR36004">
    <property type="entry name" value="AT-RICH INTERACTIVE DOMAIN PROTEIN"/>
    <property type="match status" value="1"/>
</dbReference>
<keyword evidence="2" id="KW-0812">Transmembrane</keyword>
<feature type="compositionally biased region" description="Low complexity" evidence="1">
    <location>
        <begin position="97"/>
        <end position="112"/>
    </location>
</feature>
<dbReference type="EMBL" id="NMUH01001344">
    <property type="protein sequence ID" value="MQL91480.1"/>
    <property type="molecule type" value="Genomic_DNA"/>
</dbReference>